<evidence type="ECO:0000256" key="1">
    <source>
        <dbReference type="SAM" id="Phobius"/>
    </source>
</evidence>
<keyword evidence="1" id="KW-1133">Transmembrane helix</keyword>
<dbReference type="Proteomes" id="UP000254101">
    <property type="component" value="Unassembled WGS sequence"/>
</dbReference>
<feature type="transmembrane region" description="Helical" evidence="1">
    <location>
        <begin position="21"/>
        <end position="37"/>
    </location>
</feature>
<protein>
    <submittedName>
        <fullName evidence="2">Uncharacterized protein</fullName>
    </submittedName>
</protein>
<sequence>MREVLMQRHDDEDEALEKAPIILLGVLALVFVVYVSWGEDQPRAAYEPETQSVANEALDYDVMESGTAEYAADADNPSNTIDRVNRTLLPQEREEWASDPNSYGFNEDDRAFLEEHGVSEAEARAMETILRENGVD</sequence>
<organism evidence="2 3">
    <name type="scientific">Alteriqipengyuania lutimaris</name>
    <dbReference type="NCBI Taxonomy" id="1538146"/>
    <lineage>
        <taxon>Bacteria</taxon>
        <taxon>Pseudomonadati</taxon>
        <taxon>Pseudomonadota</taxon>
        <taxon>Alphaproteobacteria</taxon>
        <taxon>Sphingomonadales</taxon>
        <taxon>Erythrobacteraceae</taxon>
        <taxon>Alteriqipengyuania</taxon>
    </lineage>
</organism>
<dbReference type="AlphaFoldDB" id="A0A395LNI8"/>
<accession>A0A395LNI8</accession>
<keyword evidence="1" id="KW-0812">Transmembrane</keyword>
<keyword evidence="1" id="KW-0472">Membrane</keyword>
<keyword evidence="3" id="KW-1185">Reference proteome</keyword>
<reference evidence="2 3" key="1">
    <citation type="submission" date="2018-07" db="EMBL/GenBank/DDBJ databases">
        <title>Erythrobacter nanhaiensis sp. nov., a novel member of the genus Erythrobacter isolated from the South China Sea.</title>
        <authorList>
            <person name="Chen X."/>
            <person name="Liu J."/>
        </authorList>
    </citation>
    <scope>NUCLEOTIDE SEQUENCE [LARGE SCALE GENOMIC DNA]</scope>
    <source>
        <strain evidence="2 3">S-5</strain>
    </source>
</reference>
<evidence type="ECO:0000313" key="3">
    <source>
        <dbReference type="Proteomes" id="UP000254101"/>
    </source>
</evidence>
<name>A0A395LNI8_9SPHN</name>
<proteinExistence type="predicted"/>
<dbReference type="EMBL" id="QRBB01000001">
    <property type="protein sequence ID" value="RDS78219.1"/>
    <property type="molecule type" value="Genomic_DNA"/>
</dbReference>
<comment type="caution">
    <text evidence="2">The sequence shown here is derived from an EMBL/GenBank/DDBJ whole genome shotgun (WGS) entry which is preliminary data.</text>
</comment>
<gene>
    <name evidence="2" type="ORF">DL238_11795</name>
</gene>
<evidence type="ECO:0000313" key="2">
    <source>
        <dbReference type="EMBL" id="RDS78219.1"/>
    </source>
</evidence>